<protein>
    <submittedName>
        <fullName evidence="1">Uncharacterized protein</fullName>
    </submittedName>
</protein>
<accession>A0A0A9FGW8</accession>
<organism evidence="1">
    <name type="scientific">Arundo donax</name>
    <name type="common">Giant reed</name>
    <name type="synonym">Donax arundinaceus</name>
    <dbReference type="NCBI Taxonomy" id="35708"/>
    <lineage>
        <taxon>Eukaryota</taxon>
        <taxon>Viridiplantae</taxon>
        <taxon>Streptophyta</taxon>
        <taxon>Embryophyta</taxon>
        <taxon>Tracheophyta</taxon>
        <taxon>Spermatophyta</taxon>
        <taxon>Magnoliopsida</taxon>
        <taxon>Liliopsida</taxon>
        <taxon>Poales</taxon>
        <taxon>Poaceae</taxon>
        <taxon>PACMAD clade</taxon>
        <taxon>Arundinoideae</taxon>
        <taxon>Arundineae</taxon>
        <taxon>Arundo</taxon>
    </lineage>
</organism>
<dbReference type="AlphaFoldDB" id="A0A0A9FGW8"/>
<reference evidence="1" key="2">
    <citation type="journal article" date="2015" name="Data Brief">
        <title>Shoot transcriptome of the giant reed, Arundo donax.</title>
        <authorList>
            <person name="Barrero R.A."/>
            <person name="Guerrero F.D."/>
            <person name="Moolhuijzen P."/>
            <person name="Goolsby J.A."/>
            <person name="Tidwell J."/>
            <person name="Bellgard S.E."/>
            <person name="Bellgard M.I."/>
        </authorList>
    </citation>
    <scope>NUCLEOTIDE SEQUENCE</scope>
    <source>
        <tissue evidence="1">Shoot tissue taken approximately 20 cm above the soil surface</tissue>
    </source>
</reference>
<proteinExistence type="predicted"/>
<reference evidence="1" key="1">
    <citation type="submission" date="2014-09" db="EMBL/GenBank/DDBJ databases">
        <authorList>
            <person name="Magalhaes I.L.F."/>
            <person name="Oliveira U."/>
            <person name="Santos F.R."/>
            <person name="Vidigal T.H.D.A."/>
            <person name="Brescovit A.D."/>
            <person name="Santos A.J."/>
        </authorList>
    </citation>
    <scope>NUCLEOTIDE SEQUENCE</scope>
    <source>
        <tissue evidence="1">Shoot tissue taken approximately 20 cm above the soil surface</tissue>
    </source>
</reference>
<evidence type="ECO:0000313" key="1">
    <source>
        <dbReference type="EMBL" id="JAE10474.1"/>
    </source>
</evidence>
<sequence>MLKSLKVQSVQCLPRIKVSLWQQNSNIWSEATC</sequence>
<dbReference type="EMBL" id="GBRH01187422">
    <property type="protein sequence ID" value="JAE10474.1"/>
    <property type="molecule type" value="Transcribed_RNA"/>
</dbReference>
<name>A0A0A9FGW8_ARUDO</name>